<proteinExistence type="predicted"/>
<accession>T0R0I6</accession>
<organism evidence="2 3">
    <name type="scientific">Saprolegnia diclina (strain VS20)</name>
    <dbReference type="NCBI Taxonomy" id="1156394"/>
    <lineage>
        <taxon>Eukaryota</taxon>
        <taxon>Sar</taxon>
        <taxon>Stramenopiles</taxon>
        <taxon>Oomycota</taxon>
        <taxon>Saprolegniomycetes</taxon>
        <taxon>Saprolegniales</taxon>
        <taxon>Saprolegniaceae</taxon>
        <taxon>Saprolegnia</taxon>
    </lineage>
</organism>
<feature type="compositionally biased region" description="Polar residues" evidence="1">
    <location>
        <begin position="103"/>
        <end position="123"/>
    </location>
</feature>
<dbReference type="Proteomes" id="UP000030762">
    <property type="component" value="Unassembled WGS sequence"/>
</dbReference>
<feature type="region of interest" description="Disordered" evidence="1">
    <location>
        <begin position="76"/>
        <end position="123"/>
    </location>
</feature>
<evidence type="ECO:0000313" key="2">
    <source>
        <dbReference type="EMBL" id="EQC39845.1"/>
    </source>
</evidence>
<dbReference type="OrthoDB" id="77433at2759"/>
<dbReference type="GeneID" id="19943231"/>
<feature type="region of interest" description="Disordered" evidence="1">
    <location>
        <begin position="1"/>
        <end position="57"/>
    </location>
</feature>
<dbReference type="AlphaFoldDB" id="T0R0I6"/>
<keyword evidence="3" id="KW-1185">Reference proteome</keyword>
<reference evidence="2 3" key="1">
    <citation type="submission" date="2012-04" db="EMBL/GenBank/DDBJ databases">
        <title>The Genome Sequence of Saprolegnia declina VS20.</title>
        <authorList>
            <consortium name="The Broad Institute Genome Sequencing Platform"/>
            <person name="Russ C."/>
            <person name="Nusbaum C."/>
            <person name="Tyler B."/>
            <person name="van West P."/>
            <person name="Dieguez-Uribeondo J."/>
            <person name="de Bruijn I."/>
            <person name="Tripathy S."/>
            <person name="Jiang R."/>
            <person name="Young S.K."/>
            <person name="Zeng Q."/>
            <person name="Gargeya S."/>
            <person name="Fitzgerald M."/>
            <person name="Haas B."/>
            <person name="Abouelleil A."/>
            <person name="Alvarado L."/>
            <person name="Arachchi H.M."/>
            <person name="Berlin A."/>
            <person name="Chapman S.B."/>
            <person name="Goldberg J."/>
            <person name="Griggs A."/>
            <person name="Gujja S."/>
            <person name="Hansen M."/>
            <person name="Howarth C."/>
            <person name="Imamovic A."/>
            <person name="Larimer J."/>
            <person name="McCowen C."/>
            <person name="Montmayeur A."/>
            <person name="Murphy C."/>
            <person name="Neiman D."/>
            <person name="Pearson M."/>
            <person name="Priest M."/>
            <person name="Roberts A."/>
            <person name="Saif S."/>
            <person name="Shea T."/>
            <person name="Sisk P."/>
            <person name="Sykes S."/>
            <person name="Wortman J."/>
            <person name="Nusbaum C."/>
            <person name="Birren B."/>
        </authorList>
    </citation>
    <scope>NUCLEOTIDE SEQUENCE [LARGE SCALE GENOMIC DNA]</scope>
    <source>
        <strain evidence="2 3">VS20</strain>
    </source>
</reference>
<evidence type="ECO:0000313" key="3">
    <source>
        <dbReference type="Proteomes" id="UP000030762"/>
    </source>
</evidence>
<dbReference type="OMA" id="HHRFMSD"/>
<evidence type="ECO:0000256" key="1">
    <source>
        <dbReference type="SAM" id="MobiDB-lite"/>
    </source>
</evidence>
<protein>
    <submittedName>
        <fullName evidence="2">Uncharacterized protein</fullName>
    </submittedName>
</protein>
<dbReference type="InParanoid" id="T0R0I6"/>
<name>T0R0I6_SAPDV</name>
<dbReference type="EMBL" id="JH767137">
    <property type="protein sequence ID" value="EQC39845.1"/>
    <property type="molecule type" value="Genomic_DNA"/>
</dbReference>
<feature type="compositionally biased region" description="Basic and acidic residues" evidence="1">
    <location>
        <begin position="81"/>
        <end position="99"/>
    </location>
</feature>
<gene>
    <name evidence="2" type="ORF">SDRG_02504</name>
</gene>
<dbReference type="VEuPathDB" id="FungiDB:SDRG_02504"/>
<feature type="compositionally biased region" description="Basic and acidic residues" evidence="1">
    <location>
        <begin position="20"/>
        <end position="39"/>
    </location>
</feature>
<sequence>MNTFHPYHRFMSDAAINQAKIERGRSKTNEKRTSKRDGEQGDSDDDLGRVPILPTMNTFHPHHRFMSDATMAQARIARSLSKTDDSKDGKKAAGDDGPRDANLSGSSISNRVSGDSVASTASK</sequence>
<dbReference type="RefSeq" id="XP_008606319.1">
    <property type="nucleotide sequence ID" value="XM_008608097.1"/>
</dbReference>